<dbReference type="Gene3D" id="3.40.50.2300">
    <property type="match status" value="1"/>
</dbReference>
<dbReference type="SMART" id="SM00448">
    <property type="entry name" value="REC"/>
    <property type="match status" value="1"/>
</dbReference>
<proteinExistence type="predicted"/>
<reference evidence="3 4" key="1">
    <citation type="submission" date="2020-08" db="EMBL/GenBank/DDBJ databases">
        <title>Description of novel Flavobacterium F-408 isolate.</title>
        <authorList>
            <person name="Saticioglu I.B."/>
            <person name="Duman M."/>
            <person name="Altun S."/>
        </authorList>
    </citation>
    <scope>NUCLEOTIDE SEQUENCE [LARGE SCALE GENOMIC DNA]</scope>
    <source>
        <strain evidence="3 4">F-408</strain>
    </source>
</reference>
<dbReference type="EMBL" id="JACRUN010000005">
    <property type="protein sequence ID" value="MBC5835104.1"/>
    <property type="molecule type" value="Genomic_DNA"/>
</dbReference>
<dbReference type="RefSeq" id="WP_166129328.1">
    <property type="nucleotide sequence ID" value="NZ_JAANOQ010000006.1"/>
</dbReference>
<accession>A0ABR7IZ79</accession>
<sequence>MKNILLVDDHPFILDTYVTMLKKTNSFKFENFLEATSVEKALSIINEEKEIDIALFDISMPKNSISNIEDGIDLALHFKSKHPNAKIIFITMHTEFYILLKAVHLVNPEVFISKNDVDNFTFTAIIDSLKKDKLFYSEEMLEVYKWANQTKIKLDQYDFQILSLTNKGVKTKELINSLPLSLSAIEKRKSNIKLTLADFKGIKI</sequence>
<evidence type="ECO:0000259" key="2">
    <source>
        <dbReference type="PROSITE" id="PS50110"/>
    </source>
</evidence>
<name>A0ABR7IZ79_9FLAO</name>
<dbReference type="InterPro" id="IPR011006">
    <property type="entry name" value="CheY-like_superfamily"/>
</dbReference>
<evidence type="ECO:0000313" key="3">
    <source>
        <dbReference type="EMBL" id="MBC5835104.1"/>
    </source>
</evidence>
<gene>
    <name evidence="3" type="ORF">H8R27_09420</name>
</gene>
<dbReference type="InterPro" id="IPR001789">
    <property type="entry name" value="Sig_transdc_resp-reg_receiver"/>
</dbReference>
<dbReference type="PROSITE" id="PS50110">
    <property type="entry name" value="RESPONSE_REGULATORY"/>
    <property type="match status" value="1"/>
</dbReference>
<evidence type="ECO:0000256" key="1">
    <source>
        <dbReference type="PROSITE-ProRule" id="PRU00169"/>
    </source>
</evidence>
<protein>
    <submittedName>
        <fullName evidence="3">Response regulator</fullName>
    </submittedName>
</protein>
<dbReference type="Proteomes" id="UP000605990">
    <property type="component" value="Unassembled WGS sequence"/>
</dbReference>
<feature type="modified residue" description="4-aspartylphosphate" evidence="1">
    <location>
        <position position="57"/>
    </location>
</feature>
<feature type="domain" description="Response regulatory" evidence="2">
    <location>
        <begin position="3"/>
        <end position="129"/>
    </location>
</feature>
<dbReference type="InterPro" id="IPR051015">
    <property type="entry name" value="EvgA-like"/>
</dbReference>
<dbReference type="Pfam" id="PF00072">
    <property type="entry name" value="Response_reg"/>
    <property type="match status" value="1"/>
</dbReference>
<keyword evidence="1" id="KW-0597">Phosphoprotein</keyword>
<dbReference type="PANTHER" id="PTHR45566:SF1">
    <property type="entry name" value="HTH-TYPE TRANSCRIPTIONAL REGULATOR YHJB-RELATED"/>
    <property type="match status" value="1"/>
</dbReference>
<dbReference type="SUPFAM" id="SSF52172">
    <property type="entry name" value="CheY-like"/>
    <property type="match status" value="1"/>
</dbReference>
<evidence type="ECO:0000313" key="4">
    <source>
        <dbReference type="Proteomes" id="UP000605990"/>
    </source>
</evidence>
<comment type="caution">
    <text evidence="3">The sequence shown here is derived from an EMBL/GenBank/DDBJ whole genome shotgun (WGS) entry which is preliminary data.</text>
</comment>
<organism evidence="3 4">
    <name type="scientific">Flavobacterium bernardetii</name>
    <dbReference type="NCBI Taxonomy" id="2813823"/>
    <lineage>
        <taxon>Bacteria</taxon>
        <taxon>Pseudomonadati</taxon>
        <taxon>Bacteroidota</taxon>
        <taxon>Flavobacteriia</taxon>
        <taxon>Flavobacteriales</taxon>
        <taxon>Flavobacteriaceae</taxon>
        <taxon>Flavobacterium</taxon>
    </lineage>
</organism>
<keyword evidence="4" id="KW-1185">Reference proteome</keyword>
<dbReference type="PANTHER" id="PTHR45566">
    <property type="entry name" value="HTH-TYPE TRANSCRIPTIONAL REGULATOR YHJB-RELATED"/>
    <property type="match status" value="1"/>
</dbReference>